<protein>
    <submittedName>
        <fullName evidence="5">Methyltransferase domain-containing protein</fullName>
    </submittedName>
</protein>
<dbReference type="Gene3D" id="3.40.50.150">
    <property type="entry name" value="Vaccinia Virus protein VP39"/>
    <property type="match status" value="1"/>
</dbReference>
<keyword evidence="5" id="KW-0489">Methyltransferase</keyword>
<dbReference type="PIRSF" id="PIRSF018249">
    <property type="entry name" value="MyrA_prd"/>
    <property type="match status" value="1"/>
</dbReference>
<feature type="binding site" evidence="1">
    <location>
        <position position="9"/>
    </location>
    <ligand>
        <name>Zn(2+)</name>
        <dbReference type="ChEBI" id="CHEBI:29105"/>
    </ligand>
</feature>
<name>A0AAE3FG83_9BACT</name>
<dbReference type="AlphaFoldDB" id="A0AAE3FG83"/>
<evidence type="ECO:0000313" key="5">
    <source>
        <dbReference type="EMBL" id="MCI5754865.1"/>
    </source>
</evidence>
<feature type="domain" description="Methyltransferase" evidence="3">
    <location>
        <begin position="86"/>
        <end position="168"/>
    </location>
</feature>
<keyword evidence="1" id="KW-0479">Metal-binding</keyword>
<feature type="binding site" evidence="2">
    <location>
        <position position="184"/>
    </location>
    <ligand>
        <name>S-adenosyl-L-methionine</name>
        <dbReference type="ChEBI" id="CHEBI:59789"/>
    </ligand>
</feature>
<evidence type="ECO:0000313" key="6">
    <source>
        <dbReference type="Proteomes" id="UP001139365"/>
    </source>
</evidence>
<dbReference type="GO" id="GO:0008168">
    <property type="term" value="F:methyltransferase activity"/>
    <property type="evidence" value="ECO:0007669"/>
    <property type="project" value="UniProtKB-KW"/>
</dbReference>
<dbReference type="SUPFAM" id="SSF53335">
    <property type="entry name" value="S-adenosyl-L-methionine-dependent methyltransferases"/>
    <property type="match status" value="1"/>
</dbReference>
<feature type="binding site" evidence="1">
    <location>
        <position position="22"/>
    </location>
    <ligand>
        <name>Zn(2+)</name>
        <dbReference type="ChEBI" id="CHEBI:29105"/>
    </ligand>
</feature>
<keyword evidence="1" id="KW-0862">Zinc</keyword>
<evidence type="ECO:0000259" key="4">
    <source>
        <dbReference type="Pfam" id="PF21302"/>
    </source>
</evidence>
<feature type="binding site" evidence="1">
    <location>
        <position position="26"/>
    </location>
    <ligand>
        <name>Zn(2+)</name>
        <dbReference type="ChEBI" id="CHEBI:29105"/>
    </ligand>
</feature>
<dbReference type="InterPro" id="IPR041698">
    <property type="entry name" value="Methyltransf_25"/>
</dbReference>
<feature type="domain" description="23S rRNA (guanine(745)-N(1))-methyltransferase N-terminal" evidence="4">
    <location>
        <begin position="5"/>
        <end position="40"/>
    </location>
</feature>
<dbReference type="EMBL" id="JALEMU010000020">
    <property type="protein sequence ID" value="MCI5754865.1"/>
    <property type="molecule type" value="Genomic_DNA"/>
</dbReference>
<keyword evidence="2" id="KW-0949">S-adenosyl-L-methionine</keyword>
<proteinExistence type="predicted"/>
<accession>A0AAE3FG83</accession>
<feature type="binding site" evidence="2">
    <location>
        <position position="64"/>
    </location>
    <ligand>
        <name>S-adenosyl-L-methionine</name>
        <dbReference type="ChEBI" id="CHEBI:59789"/>
    </ligand>
</feature>
<dbReference type="InterPro" id="IPR016718">
    <property type="entry name" value="rRNA_m1G-MeTrfase_A_prd"/>
</dbReference>
<comment type="caution">
    <text evidence="5">The sequence shown here is derived from an EMBL/GenBank/DDBJ whole genome shotgun (WGS) entry which is preliminary data.</text>
</comment>
<keyword evidence="5" id="KW-0808">Transferase</keyword>
<feature type="binding site" evidence="2">
    <location>
        <begin position="93"/>
        <end position="94"/>
    </location>
    <ligand>
        <name>S-adenosyl-L-methionine</name>
        <dbReference type="ChEBI" id="CHEBI:59789"/>
    </ligand>
</feature>
<dbReference type="GO" id="GO:0046872">
    <property type="term" value="F:metal ion binding"/>
    <property type="evidence" value="ECO:0007669"/>
    <property type="project" value="UniProtKB-KW"/>
</dbReference>
<dbReference type="InterPro" id="IPR029063">
    <property type="entry name" value="SAM-dependent_MTases_sf"/>
</dbReference>
<organism evidence="5 6">
    <name type="scientific">Candidatus Colimorpha enterica</name>
    <dbReference type="NCBI Taxonomy" id="3083063"/>
    <lineage>
        <taxon>Bacteria</taxon>
        <taxon>Pseudomonadati</taxon>
        <taxon>Bacteroidota</taxon>
        <taxon>Bacteroidia</taxon>
        <taxon>Bacteroidales</taxon>
        <taxon>Candidatus Colimorpha</taxon>
    </lineage>
</organism>
<dbReference type="CDD" id="cd02440">
    <property type="entry name" value="AdoMet_MTases"/>
    <property type="match status" value="1"/>
</dbReference>
<evidence type="ECO:0000256" key="2">
    <source>
        <dbReference type="PIRSR" id="PIRSR018249-2"/>
    </source>
</evidence>
<dbReference type="InterPro" id="IPR048647">
    <property type="entry name" value="RlmA_N"/>
</dbReference>
<sequence length="269" mass="30179">MPTLLCPICGKPLSSDGKCFRCENRHSFDIAKEGYVNLAPGRSGSGDSREMCRARRDFLSAGYYSRFAEALADAVKRHIPESPAVICDAGCGEGYYIREMKKRLPERDFVGFDLAKDSVRFAAKAEKSAEKPAVYAVAGIFDMPLSDLSCAAVTSVFAPVPAEEAHRILSDRGILAVAHPGEKHLSGFRRLIYDTPYDNTEKDLSYPGFDKIGEYRCGYDVFIGKRDMENLFLMTPYCWKTSREDTEKYLSHDGFETELDFIITVLQRK</sequence>
<dbReference type="GO" id="GO:0032259">
    <property type="term" value="P:methylation"/>
    <property type="evidence" value="ECO:0007669"/>
    <property type="project" value="UniProtKB-KW"/>
</dbReference>
<evidence type="ECO:0000259" key="3">
    <source>
        <dbReference type="Pfam" id="PF13649"/>
    </source>
</evidence>
<reference evidence="5 6" key="1">
    <citation type="submission" date="2022-03" db="EMBL/GenBank/DDBJ databases">
        <title>Metagenome-assembled genomes from swine fecal metagenomes.</title>
        <authorList>
            <person name="Holman D.B."/>
            <person name="Kommadath A."/>
        </authorList>
    </citation>
    <scope>NUCLEOTIDE SEQUENCE [LARGE SCALE GENOMIC DNA]</scope>
    <source>
        <strain evidence="5">SUG147</strain>
    </source>
</reference>
<dbReference type="Pfam" id="PF21302">
    <property type="entry name" value="Zn_ribbon_RlmA"/>
    <property type="match status" value="1"/>
</dbReference>
<dbReference type="Pfam" id="PF13649">
    <property type="entry name" value="Methyltransf_25"/>
    <property type="match status" value="1"/>
</dbReference>
<evidence type="ECO:0000256" key="1">
    <source>
        <dbReference type="PIRSR" id="PIRSR018249-1"/>
    </source>
</evidence>
<feature type="binding site" evidence="1">
    <location>
        <position position="6"/>
    </location>
    <ligand>
        <name>Zn(2+)</name>
        <dbReference type="ChEBI" id="CHEBI:29105"/>
    </ligand>
</feature>
<gene>
    <name evidence="5" type="ORF">MR241_01040</name>
</gene>
<dbReference type="Proteomes" id="UP001139365">
    <property type="component" value="Unassembled WGS sequence"/>
</dbReference>